<feature type="domain" description="Ubiquitin fusion degradation protein UFD1 N-terminal subdomain 1" evidence="3">
    <location>
        <begin position="85"/>
        <end position="132"/>
    </location>
</feature>
<sequence>MDPETEPPAELKWSAQYSLASPTRNALPGDKVLLPPSALEQLLAAAPVVHVDASRPHITAFDPFNPYTFNAERQARAQTQDRFQQLPHPLTFRLVNPDNGRAVHAGIREFSADEGEIVLSDFLKEALGIQARSAEPSRDASPNGFTDQDQVMKNGAEEMPGSNNITTKITVHAKQLPKGTFVKLRPLEAGYDPEDWKSLLEEHLRSNFTTLTNGEILVVYGGRGAGGKREEFRFLIDGFKPEGDGICVVDTDLEVDIEALNEEQARETLKRIAAKRHRAPGTEQGSSTGGAIDIFKPQTGQALEGEYVDFELASWDRSQGLDISLDEVDAEDDIDLFVSPYSSRQRVRPREDEHVFADLSSRYPKHIRLQPTNVELDEAEAVWISVRAYPSNSPSSTPKPFRLRVSVFDPKKETETKNGESAEDAPTVGEGEVQCKNCKQIVPKGSLFLHENFCLRNNVLCPQGCGQVFQKRSAAYQNHWHCPHDTFSGNTPLSREKHDAYYHTPQICSSCGLEFPSIPTLAHHKTTICPGKLILCRFCHLQVAQEGDPNDQSPELLLSGLTPHELADGSRTTECHLCQKIIRFRDMSTHLRHHDLERLSRPAPRLCRNVNCGRTQDGASKTGDTRAGTRKGQGPGNDIGLCSVCFGPLYVSLHDPDGKALRRRIERRYLSQLLTGCGKAWCQNAYCRTGRKNTGQGDQSVPTKDAIPLVKPFLQGMDGKTPVEELTPLHFCVDERAQKARTLAEMLAAEKGIEGKGGYGLEWCVAALEAEGGDLEKARNWLKGWAPQRAEVGQ</sequence>
<dbReference type="InterPro" id="IPR004854">
    <property type="entry name" value="Ufd1-like"/>
</dbReference>
<name>A0A9Q9DNT3_CURCL</name>
<dbReference type="OrthoDB" id="193703at2759"/>
<dbReference type="VEuPathDB" id="FungiDB:yc1106_01096"/>
<evidence type="ECO:0000259" key="6">
    <source>
        <dbReference type="Pfam" id="PF24842"/>
    </source>
</evidence>
<dbReference type="Pfam" id="PF16558">
    <property type="entry name" value="AZUL"/>
    <property type="match status" value="1"/>
</dbReference>
<gene>
    <name evidence="7" type="ORF">yc1106_01096</name>
</gene>
<protein>
    <submittedName>
        <fullName evidence="7">Ubiquitin fusion degradation protein</fullName>
    </submittedName>
</protein>
<dbReference type="Proteomes" id="UP001056012">
    <property type="component" value="Chromosome 1"/>
</dbReference>
<feature type="domain" description="Ubiquitin fusion degradation protein UFD1 N-terminal subdomain 2" evidence="6">
    <location>
        <begin position="178"/>
        <end position="259"/>
    </location>
</feature>
<dbReference type="PANTHER" id="PTHR12555">
    <property type="entry name" value="UBIQUITIN FUSION DEGRADATON PROTEIN 1"/>
    <property type="match status" value="1"/>
</dbReference>
<dbReference type="AlphaFoldDB" id="A0A9Q9DNT3"/>
<organism evidence="7 8">
    <name type="scientific">Curvularia clavata</name>
    <dbReference type="NCBI Taxonomy" id="95742"/>
    <lineage>
        <taxon>Eukaryota</taxon>
        <taxon>Fungi</taxon>
        <taxon>Dikarya</taxon>
        <taxon>Ascomycota</taxon>
        <taxon>Pezizomycotina</taxon>
        <taxon>Dothideomycetes</taxon>
        <taxon>Pleosporomycetidae</taxon>
        <taxon>Pleosporales</taxon>
        <taxon>Pleosporineae</taxon>
        <taxon>Pleosporaceae</taxon>
        <taxon>Curvularia</taxon>
    </lineage>
</organism>
<dbReference type="Pfam" id="PF23580">
    <property type="entry name" value="Znf_XAF1_N"/>
    <property type="match status" value="1"/>
</dbReference>
<dbReference type="Gene3D" id="6.10.130.10">
    <property type="entry name" value="Ubiquitin-protein ligase E3A, N-terminal zinc-binding domain (AZUL)"/>
    <property type="match status" value="1"/>
</dbReference>
<keyword evidence="8" id="KW-1185">Reference proteome</keyword>
<evidence type="ECO:0000256" key="2">
    <source>
        <dbReference type="ARBA" id="ARBA00022786"/>
    </source>
</evidence>
<reference evidence="7" key="1">
    <citation type="submission" date="2021-12" db="EMBL/GenBank/DDBJ databases">
        <title>Curvularia clavata genome.</title>
        <authorList>
            <person name="Cao Y."/>
        </authorList>
    </citation>
    <scope>NUCLEOTIDE SEQUENCE</scope>
    <source>
        <strain evidence="7">Yc1106</strain>
    </source>
</reference>
<dbReference type="InterPro" id="IPR032353">
    <property type="entry name" value="AZUL"/>
</dbReference>
<dbReference type="InterPro" id="IPR042556">
    <property type="entry name" value="AZUL_sf"/>
</dbReference>
<dbReference type="Gene3D" id="3.10.330.10">
    <property type="match status" value="1"/>
</dbReference>
<evidence type="ECO:0000259" key="4">
    <source>
        <dbReference type="Pfam" id="PF16558"/>
    </source>
</evidence>
<dbReference type="InterPro" id="IPR055417">
    <property type="entry name" value="UFD1_N1"/>
</dbReference>
<dbReference type="Pfam" id="PF24842">
    <property type="entry name" value="UFD1_N2"/>
    <property type="match status" value="1"/>
</dbReference>
<feature type="domain" description="Ubiquitin-protein ligase E3A N-terminal zinc-binding" evidence="4">
    <location>
        <begin position="667"/>
        <end position="694"/>
    </location>
</feature>
<feature type="domain" description="DUF7590" evidence="5">
    <location>
        <begin position="285"/>
        <end position="406"/>
    </location>
</feature>
<comment type="similarity">
    <text evidence="1">Belongs to the UFD1 family.</text>
</comment>
<accession>A0A9Q9DNT3</accession>
<dbReference type="InterPro" id="IPR056012">
    <property type="entry name" value="DUF7590"/>
</dbReference>
<dbReference type="EMBL" id="CP089274">
    <property type="protein sequence ID" value="USP73822.1"/>
    <property type="molecule type" value="Genomic_DNA"/>
</dbReference>
<dbReference type="InterPro" id="IPR042299">
    <property type="entry name" value="Ufd1-like_Nn"/>
</dbReference>
<dbReference type="Gene3D" id="3.30.40.10">
    <property type="entry name" value="Zinc/RING finger domain, C3HC4 (zinc finger)"/>
    <property type="match status" value="1"/>
</dbReference>
<dbReference type="GO" id="GO:0034098">
    <property type="term" value="C:VCP-NPL4-UFD1 AAA ATPase complex"/>
    <property type="evidence" value="ECO:0007669"/>
    <property type="project" value="TreeGrafter"/>
</dbReference>
<dbReference type="InterPro" id="IPR055418">
    <property type="entry name" value="UFD1_N2"/>
</dbReference>
<evidence type="ECO:0000259" key="3">
    <source>
        <dbReference type="Pfam" id="PF03152"/>
    </source>
</evidence>
<keyword evidence="2" id="KW-0833">Ubl conjugation pathway</keyword>
<dbReference type="GO" id="GO:0006511">
    <property type="term" value="P:ubiquitin-dependent protein catabolic process"/>
    <property type="evidence" value="ECO:0007669"/>
    <property type="project" value="InterPro"/>
</dbReference>
<evidence type="ECO:0000313" key="8">
    <source>
        <dbReference type="Proteomes" id="UP001056012"/>
    </source>
</evidence>
<proteinExistence type="inferred from homology"/>
<dbReference type="InterPro" id="IPR013083">
    <property type="entry name" value="Znf_RING/FYVE/PHD"/>
</dbReference>
<dbReference type="Gene3D" id="2.40.40.50">
    <property type="entry name" value="Ubiquitin fusion degradation protein UFD1, N-terminal domain"/>
    <property type="match status" value="1"/>
</dbReference>
<evidence type="ECO:0000313" key="7">
    <source>
        <dbReference type="EMBL" id="USP73822.1"/>
    </source>
</evidence>
<evidence type="ECO:0000256" key="1">
    <source>
        <dbReference type="ARBA" id="ARBA00006043"/>
    </source>
</evidence>
<dbReference type="PANTHER" id="PTHR12555:SF15">
    <property type="entry name" value="FUSION DEGRADATION PROTEIN (UFD1), PUTATIVE (AFU_ORTHOLOGUE AFUA_4G04640)-RELATED"/>
    <property type="match status" value="1"/>
</dbReference>
<evidence type="ECO:0000259" key="5">
    <source>
        <dbReference type="Pfam" id="PF24503"/>
    </source>
</evidence>
<dbReference type="Pfam" id="PF24503">
    <property type="entry name" value="DUF7590"/>
    <property type="match status" value="1"/>
</dbReference>
<dbReference type="GO" id="GO:0031593">
    <property type="term" value="F:polyubiquitin modification-dependent protein binding"/>
    <property type="evidence" value="ECO:0007669"/>
    <property type="project" value="TreeGrafter"/>
</dbReference>
<dbReference type="GO" id="GO:0036503">
    <property type="term" value="P:ERAD pathway"/>
    <property type="evidence" value="ECO:0007669"/>
    <property type="project" value="TreeGrafter"/>
</dbReference>
<dbReference type="Pfam" id="PF03152">
    <property type="entry name" value="UFD1_N1"/>
    <property type="match status" value="1"/>
</dbReference>